<dbReference type="GO" id="GO:0020037">
    <property type="term" value="F:heme binding"/>
    <property type="evidence" value="ECO:0007669"/>
    <property type="project" value="InterPro"/>
</dbReference>
<feature type="signal peptide" evidence="8">
    <location>
        <begin position="1"/>
        <end position="21"/>
    </location>
</feature>
<feature type="domain" description="Cytochrome c" evidence="9">
    <location>
        <begin position="470"/>
        <end position="610"/>
    </location>
</feature>
<feature type="domain" description="Cytochrome c" evidence="9">
    <location>
        <begin position="313"/>
        <end position="416"/>
    </location>
</feature>
<keyword evidence="2 7" id="KW-0349">Heme</keyword>
<dbReference type="GO" id="GO:0030313">
    <property type="term" value="C:cell envelope"/>
    <property type="evidence" value="ECO:0007669"/>
    <property type="project" value="UniProtKB-SubCell"/>
</dbReference>
<name>A0A1G6VTB8_9SPHI</name>
<evidence type="ECO:0000259" key="9">
    <source>
        <dbReference type="PROSITE" id="PS51007"/>
    </source>
</evidence>
<gene>
    <name evidence="10" type="ORF">SAMN04488024_106245</name>
</gene>
<evidence type="ECO:0000256" key="5">
    <source>
        <dbReference type="ARBA" id="ARBA00023002"/>
    </source>
</evidence>
<dbReference type="Gene3D" id="1.20.1420.20">
    <property type="entry name" value="M75 peptidase, HXXE motif"/>
    <property type="match status" value="1"/>
</dbReference>
<dbReference type="PANTHER" id="PTHR30600:SF10">
    <property type="entry name" value="BLL6722 PROTEIN"/>
    <property type="match status" value="1"/>
</dbReference>
<comment type="subcellular location">
    <subcellularLocation>
        <location evidence="1">Cell envelope</location>
    </subcellularLocation>
</comment>
<dbReference type="STRING" id="390242.SAMN04488024_106245"/>
<dbReference type="Gene3D" id="1.10.760.10">
    <property type="entry name" value="Cytochrome c-like domain"/>
    <property type="match status" value="2"/>
</dbReference>
<accession>A0A1G6VTB8</accession>
<dbReference type="GO" id="GO:0004130">
    <property type="term" value="F:cytochrome-c peroxidase activity"/>
    <property type="evidence" value="ECO:0007669"/>
    <property type="project" value="TreeGrafter"/>
</dbReference>
<evidence type="ECO:0000256" key="8">
    <source>
        <dbReference type="SAM" id="SignalP"/>
    </source>
</evidence>
<dbReference type="InterPro" id="IPR038352">
    <property type="entry name" value="Imelysin_sf"/>
</dbReference>
<dbReference type="PROSITE" id="PS51007">
    <property type="entry name" value="CYTC"/>
    <property type="match status" value="2"/>
</dbReference>
<dbReference type="AlphaFoldDB" id="A0A1G6VTB8"/>
<evidence type="ECO:0000256" key="7">
    <source>
        <dbReference type="PROSITE-ProRule" id="PRU00433"/>
    </source>
</evidence>
<dbReference type="InterPro" id="IPR036909">
    <property type="entry name" value="Cyt_c-like_dom_sf"/>
</dbReference>
<evidence type="ECO:0000256" key="3">
    <source>
        <dbReference type="ARBA" id="ARBA00022723"/>
    </source>
</evidence>
<keyword evidence="6 7" id="KW-0408">Iron</keyword>
<evidence type="ECO:0000256" key="2">
    <source>
        <dbReference type="ARBA" id="ARBA00022617"/>
    </source>
</evidence>
<dbReference type="SUPFAM" id="SSF46626">
    <property type="entry name" value="Cytochrome c"/>
    <property type="match status" value="2"/>
</dbReference>
<evidence type="ECO:0000256" key="4">
    <source>
        <dbReference type="ARBA" id="ARBA00022729"/>
    </source>
</evidence>
<sequence length="627" mass="69649">MLNKVGIIALLFIAVFATSFSSVDSGNTPQKPASQRELKVQKQVLSEMLSFRNYLRDTLFFEVNKAQPDEQKLKQAFLQSRLLYKRFEWAAAYFSADLNKRLNGPPVNEVENADLLDASFIRSVDPMGLQVVEGFIYPGYDVARKNELICEIKHLITNTEYVMSYFSAVSLADWRILDAAKLEVFRIITLGITGYDNALSLKSMEESSMSLKSLRPILSLYLKDKNSTLLTDLDGSVGYLDAHADFDSFDRAVFIKQFGNKVSAGITELEQALPGPKIKYNRMLNQEAATLFDVDAFNVNAFAPGPEFQATPAKVALGEKLFYDVSLSGTLKRSCASCHQPDLAFTDGLTRNTDIHNASKLLSRNVPTLLNAALQSNYFYDNRSLTLEDQALEVIKSKQEMDGSMEAILKYLSANKSYQLLFSKAFFIKDKQTIDAGQVTNALASYVRSLTQINSRFDDYMRGTENALSAQEVNGFNLFMGKAKCATCHFMPLFNGVTPPKYVQSEVEVLGVPVSLTDSTLDADLGYYNVVGVDSYKNGFKIPTIRNIKKTAPYMHNGIYQTLDQVMDFYDNGGGAGLGMKLPNQTLSGEPLHLTVKEKAAIIAFMESLESKPITQSKGAASILPER</sequence>
<dbReference type="EMBL" id="FMZH01000006">
    <property type="protein sequence ID" value="SDD56683.1"/>
    <property type="molecule type" value="Genomic_DNA"/>
</dbReference>
<dbReference type="PANTHER" id="PTHR30600">
    <property type="entry name" value="CYTOCHROME C PEROXIDASE-RELATED"/>
    <property type="match status" value="1"/>
</dbReference>
<dbReference type="Proteomes" id="UP000199455">
    <property type="component" value="Unassembled WGS sequence"/>
</dbReference>
<dbReference type="Pfam" id="PF03150">
    <property type="entry name" value="CCP_MauG"/>
    <property type="match status" value="1"/>
</dbReference>
<evidence type="ECO:0000313" key="11">
    <source>
        <dbReference type="Proteomes" id="UP000199455"/>
    </source>
</evidence>
<feature type="chain" id="PRO_5011763819" evidence="8">
    <location>
        <begin position="22"/>
        <end position="627"/>
    </location>
</feature>
<keyword evidence="3 7" id="KW-0479">Metal-binding</keyword>
<dbReference type="InterPro" id="IPR009056">
    <property type="entry name" value="Cyt_c-like_dom"/>
</dbReference>
<keyword evidence="11" id="KW-1185">Reference proteome</keyword>
<dbReference type="GO" id="GO:0009055">
    <property type="term" value="F:electron transfer activity"/>
    <property type="evidence" value="ECO:0007669"/>
    <property type="project" value="InterPro"/>
</dbReference>
<dbReference type="InterPro" id="IPR004852">
    <property type="entry name" value="Di-haem_cyt_c_peroxidsae"/>
</dbReference>
<keyword evidence="4 8" id="KW-0732">Signal</keyword>
<evidence type="ECO:0000256" key="1">
    <source>
        <dbReference type="ARBA" id="ARBA00004196"/>
    </source>
</evidence>
<evidence type="ECO:0000313" key="10">
    <source>
        <dbReference type="EMBL" id="SDD56683.1"/>
    </source>
</evidence>
<dbReference type="RefSeq" id="WP_090769943.1">
    <property type="nucleotide sequence ID" value="NZ_FMZH01000006.1"/>
</dbReference>
<reference evidence="11" key="1">
    <citation type="submission" date="2016-10" db="EMBL/GenBank/DDBJ databases">
        <authorList>
            <person name="Varghese N."/>
            <person name="Submissions S."/>
        </authorList>
    </citation>
    <scope>NUCLEOTIDE SEQUENCE [LARGE SCALE GENOMIC DNA]</scope>
    <source>
        <strain evidence="11">DSM 18609</strain>
    </source>
</reference>
<dbReference type="InterPro" id="IPR051395">
    <property type="entry name" value="Cytochrome_c_Peroxidase/MauG"/>
</dbReference>
<keyword evidence="10" id="KW-0575">Peroxidase</keyword>
<proteinExistence type="predicted"/>
<dbReference type="GO" id="GO:0046872">
    <property type="term" value="F:metal ion binding"/>
    <property type="evidence" value="ECO:0007669"/>
    <property type="project" value="UniProtKB-KW"/>
</dbReference>
<organism evidence="10 11">
    <name type="scientific">Pedobacter soli</name>
    <dbReference type="NCBI Taxonomy" id="390242"/>
    <lineage>
        <taxon>Bacteria</taxon>
        <taxon>Pseudomonadati</taxon>
        <taxon>Bacteroidota</taxon>
        <taxon>Sphingobacteriia</taxon>
        <taxon>Sphingobacteriales</taxon>
        <taxon>Sphingobacteriaceae</taxon>
        <taxon>Pedobacter</taxon>
    </lineage>
</organism>
<keyword evidence="5" id="KW-0560">Oxidoreductase</keyword>
<evidence type="ECO:0000256" key="6">
    <source>
        <dbReference type="ARBA" id="ARBA00023004"/>
    </source>
</evidence>
<protein>
    <submittedName>
        <fullName evidence="10">Cytochrome c peroxidase</fullName>
    </submittedName>
</protein>